<evidence type="ECO:0000313" key="2">
    <source>
        <dbReference type="Proteomes" id="UP000523447"/>
    </source>
</evidence>
<dbReference type="AlphaFoldDB" id="A0A7X6M0B0"/>
<evidence type="ECO:0000313" key="1">
    <source>
        <dbReference type="EMBL" id="NKY87858.1"/>
    </source>
</evidence>
<evidence type="ECO:0008006" key="3">
    <source>
        <dbReference type="Google" id="ProtNLM"/>
    </source>
</evidence>
<reference evidence="1 2" key="1">
    <citation type="submission" date="2020-04" db="EMBL/GenBank/DDBJ databases">
        <title>MicrobeNet Type strains.</title>
        <authorList>
            <person name="Nicholson A.C."/>
        </authorList>
    </citation>
    <scope>NUCLEOTIDE SEQUENCE [LARGE SCALE GENOMIC DNA]</scope>
    <source>
        <strain evidence="1 2">DSM 44445</strain>
    </source>
</reference>
<dbReference type="Proteomes" id="UP000523447">
    <property type="component" value="Unassembled WGS sequence"/>
</dbReference>
<dbReference type="EMBL" id="JAAXPE010000022">
    <property type="protein sequence ID" value="NKY87858.1"/>
    <property type="molecule type" value="Genomic_DNA"/>
</dbReference>
<comment type="caution">
    <text evidence="1">The sequence shown here is derived from an EMBL/GenBank/DDBJ whole genome shotgun (WGS) entry which is preliminary data.</text>
</comment>
<protein>
    <recommendedName>
        <fullName evidence="3">NIPSNAP protein</fullName>
    </recommendedName>
</protein>
<keyword evidence="2" id="KW-1185">Reference proteome</keyword>
<dbReference type="Gene3D" id="3.30.70.100">
    <property type="match status" value="1"/>
</dbReference>
<organism evidence="1 2">
    <name type="scientific">Nocardia veterana</name>
    <dbReference type="NCBI Taxonomy" id="132249"/>
    <lineage>
        <taxon>Bacteria</taxon>
        <taxon>Bacillati</taxon>
        <taxon>Actinomycetota</taxon>
        <taxon>Actinomycetes</taxon>
        <taxon>Mycobacteriales</taxon>
        <taxon>Nocardiaceae</taxon>
        <taxon>Nocardia</taxon>
    </lineage>
</organism>
<sequence>MTGTVTVIDEIAMPSDRVDEWTSRWRADYLPGAGERGMRVAGQWRRFTSAETMTVLIQWELPGIYEFYRMRAAAGADDGVSRFWRWTDSLAVSRTRRVLAEVR</sequence>
<name>A0A7X6M0B0_9NOCA</name>
<accession>A0A7X6M0B0</accession>
<proteinExistence type="predicted"/>
<dbReference type="RefSeq" id="WP_040724497.1">
    <property type="nucleotide sequence ID" value="NZ_CAWPHS010000015.1"/>
</dbReference>
<gene>
    <name evidence="1" type="ORF">HGA07_19765</name>
</gene>